<feature type="compositionally biased region" description="Basic and acidic residues" evidence="1">
    <location>
        <begin position="150"/>
        <end position="162"/>
    </location>
</feature>
<sequence>MAPPASSPISPASGIPSLMTRSQRRRRAARLLFLHRGFGCQILRLPKLTSSVFPLFRALAMEPTLTAGRSMPPARTDTPPVINSKPPRRPRRQPALMKRPIRPVDVAEDRPPLVRDARDAVGVLYAATVVERAAALLRRKGLPGMMTPQDGHDYREEGREGQ</sequence>
<dbReference type="EMBL" id="CABFNS010001060">
    <property type="protein sequence ID" value="VUC37870.1"/>
    <property type="molecule type" value="Genomic_DNA"/>
</dbReference>
<proteinExistence type="predicted"/>
<feature type="region of interest" description="Disordered" evidence="1">
    <location>
        <begin position="1"/>
        <end position="21"/>
    </location>
</feature>
<name>A0ABY6V282_BIOOC</name>
<comment type="caution">
    <text evidence="2">The sequence shown here is derived from an EMBL/GenBank/DDBJ whole genome shotgun (WGS) entry which is preliminary data.</text>
</comment>
<feature type="region of interest" description="Disordered" evidence="1">
    <location>
        <begin position="142"/>
        <end position="162"/>
    </location>
</feature>
<evidence type="ECO:0000313" key="3">
    <source>
        <dbReference type="Proteomes" id="UP000766486"/>
    </source>
</evidence>
<evidence type="ECO:0000313" key="2">
    <source>
        <dbReference type="EMBL" id="VUC37870.1"/>
    </source>
</evidence>
<evidence type="ECO:0000256" key="1">
    <source>
        <dbReference type="SAM" id="MobiDB-lite"/>
    </source>
</evidence>
<feature type="compositionally biased region" description="Low complexity" evidence="1">
    <location>
        <begin position="7"/>
        <end position="17"/>
    </location>
</feature>
<dbReference type="Proteomes" id="UP000766486">
    <property type="component" value="Unassembled WGS sequence"/>
</dbReference>
<protein>
    <submittedName>
        <fullName evidence="2">Uncharacterized protein</fullName>
    </submittedName>
</protein>
<gene>
    <name evidence="2" type="ORF">CLO192961_LOCUS486582</name>
</gene>
<organism evidence="2 3">
    <name type="scientific">Bionectria ochroleuca</name>
    <name type="common">Gliocladium roseum</name>
    <dbReference type="NCBI Taxonomy" id="29856"/>
    <lineage>
        <taxon>Eukaryota</taxon>
        <taxon>Fungi</taxon>
        <taxon>Dikarya</taxon>
        <taxon>Ascomycota</taxon>
        <taxon>Pezizomycotina</taxon>
        <taxon>Sordariomycetes</taxon>
        <taxon>Hypocreomycetidae</taxon>
        <taxon>Hypocreales</taxon>
        <taxon>Bionectriaceae</taxon>
        <taxon>Clonostachys</taxon>
    </lineage>
</organism>
<keyword evidence="3" id="KW-1185">Reference proteome</keyword>
<feature type="region of interest" description="Disordered" evidence="1">
    <location>
        <begin position="67"/>
        <end position="103"/>
    </location>
</feature>
<accession>A0ABY6V282</accession>
<reference evidence="2 3" key="1">
    <citation type="submission" date="2019-06" db="EMBL/GenBank/DDBJ databases">
        <authorList>
            <person name="Broberg M."/>
        </authorList>
    </citation>
    <scope>NUCLEOTIDE SEQUENCE [LARGE SCALE GENOMIC DNA]</scope>
</reference>